<dbReference type="Gene3D" id="3.90.1300.10">
    <property type="entry name" value="Amidase signature (AS) domain"/>
    <property type="match status" value="1"/>
</dbReference>
<evidence type="ECO:0000259" key="1">
    <source>
        <dbReference type="Pfam" id="PF01425"/>
    </source>
</evidence>
<feature type="domain" description="Amidase" evidence="1">
    <location>
        <begin position="37"/>
        <end position="215"/>
    </location>
</feature>
<dbReference type="RefSeq" id="WP_373636605.1">
    <property type="nucleotide sequence ID" value="NZ_CP150951.2"/>
</dbReference>
<dbReference type="PANTHER" id="PTHR46310:SF7">
    <property type="entry name" value="AMIDASE 1"/>
    <property type="match status" value="1"/>
</dbReference>
<dbReference type="Proteomes" id="UP001440612">
    <property type="component" value="Chromosome"/>
</dbReference>
<evidence type="ECO:0000313" key="3">
    <source>
        <dbReference type="Proteomes" id="UP001440612"/>
    </source>
</evidence>
<evidence type="ECO:0000313" key="2">
    <source>
        <dbReference type="EMBL" id="WZC48033.2"/>
    </source>
</evidence>
<proteinExistence type="predicted"/>
<keyword evidence="3" id="KW-1185">Reference proteome</keyword>
<dbReference type="InterPro" id="IPR023631">
    <property type="entry name" value="Amidase_dom"/>
</dbReference>
<dbReference type="EMBL" id="CP150951">
    <property type="protein sequence ID" value="WZC48033.2"/>
    <property type="molecule type" value="Genomic_DNA"/>
</dbReference>
<accession>A0ABZ2V0Q8</accession>
<protein>
    <submittedName>
        <fullName evidence="2">Amidase family protein</fullName>
    </submittedName>
</protein>
<dbReference type="InterPro" id="IPR036928">
    <property type="entry name" value="AS_sf"/>
</dbReference>
<sequence length="273" mass="28946">MTHTDHANTTDAERIARAQASKHVFTTLMPDEFAQSAGRDGPLKDKVLSVKDLFDIKGQITRAGSPVLEDTKPARRDATAVERLRSAGARVIGRTTMTELAYSGLGLNPHDGTPENPLFAGHISGGSTSGGAVSVATGLADIALGSDTGGSLRIPAAFCGLVGFKPTQSSVPMAGAMPLSDSLDSVGPMARDVTTCANAWHVMAGRPVTDLPQQRPELVVPLNFGLTDLRLCRGCRLCQTAERLDHRRLENPRGDTAGVRHLRHLACLAIQRL</sequence>
<dbReference type="PANTHER" id="PTHR46310">
    <property type="entry name" value="AMIDASE 1"/>
    <property type="match status" value="1"/>
</dbReference>
<gene>
    <name evidence="2" type="ORF">AABB29_14210</name>
</gene>
<name>A0ABZ2V0Q8_9RHOB</name>
<organism evidence="2 3">
    <name type="scientific">Yoonia phaeophyticola</name>
    <dbReference type="NCBI Taxonomy" id="3137369"/>
    <lineage>
        <taxon>Bacteria</taxon>
        <taxon>Pseudomonadati</taxon>
        <taxon>Pseudomonadota</taxon>
        <taxon>Alphaproteobacteria</taxon>
        <taxon>Rhodobacterales</taxon>
        <taxon>Paracoccaceae</taxon>
        <taxon>Yoonia</taxon>
    </lineage>
</organism>
<dbReference type="Pfam" id="PF01425">
    <property type="entry name" value="Amidase"/>
    <property type="match status" value="1"/>
</dbReference>
<reference evidence="3" key="1">
    <citation type="submission" date="2024-04" db="EMBL/GenBank/DDBJ databases">
        <title>Phylogenomic analyses of a clade within the roseobacter group suggest taxonomic reassignments of species of the genera Aestuariivita, Citreicella, Loktanella, Nautella, Pelagibaca, Ruegeria, Thalassobius, Thiobacimonas and Tropicibacter, and the proposal o.</title>
        <authorList>
            <person name="Jeon C.O."/>
        </authorList>
    </citation>
    <scope>NUCLEOTIDE SEQUENCE [LARGE SCALE GENOMIC DNA]</scope>
    <source>
        <strain evidence="3">BS5-3</strain>
    </source>
</reference>
<dbReference type="SUPFAM" id="SSF75304">
    <property type="entry name" value="Amidase signature (AS) enzymes"/>
    <property type="match status" value="1"/>
</dbReference>